<keyword evidence="1" id="KW-1133">Transmembrane helix</keyword>
<accession>A0A2S8R7X5</accession>
<evidence type="ECO:0000313" key="2">
    <source>
        <dbReference type="EMBL" id="PQQ65877.1"/>
    </source>
</evidence>
<dbReference type="RefSeq" id="WP_105367601.1">
    <property type="nucleotide sequence ID" value="NZ_DAONOL010000026.1"/>
</dbReference>
<proteinExistence type="predicted"/>
<dbReference type="Pfam" id="PF04070">
    <property type="entry name" value="DUF378"/>
    <property type="match status" value="1"/>
</dbReference>
<protein>
    <submittedName>
        <fullName evidence="2">DUF378 domain-containing protein</fullName>
    </submittedName>
</protein>
<dbReference type="EMBL" id="NEMB01000003">
    <property type="protein sequence ID" value="PQQ65877.1"/>
    <property type="molecule type" value="Genomic_DNA"/>
</dbReference>
<dbReference type="Proteomes" id="UP000239720">
    <property type="component" value="Unassembled WGS sequence"/>
</dbReference>
<keyword evidence="1" id="KW-0812">Transmembrane</keyword>
<gene>
    <name evidence="2" type="ORF">B9R14_03230</name>
</gene>
<comment type="caution">
    <text evidence="2">The sequence shown here is derived from an EMBL/GenBank/DDBJ whole genome shotgun (WGS) entry which is preliminary data.</text>
</comment>
<reference evidence="2 3" key="1">
    <citation type="journal article" date="2018" name="Syst. Appl. Microbiol.">
        <title>Characterization and high-quality draft genome sequence of Herbivorax saccincola A7, an anaerobic, alkaliphilic, thermophilic, cellulolytic, and xylanolytic bacterium.</title>
        <authorList>
            <person name="Aikawa S."/>
            <person name="Baramee S."/>
            <person name="Sermsathanaswadi J."/>
            <person name="Thianheng P."/>
            <person name="Tachaapaikoon C."/>
            <person name="Shikata A."/>
            <person name="Waeonukul R."/>
            <person name="Pason P."/>
            <person name="Ratanakhanokchai K."/>
            <person name="Kosugi A."/>
        </authorList>
    </citation>
    <scope>NUCLEOTIDE SEQUENCE [LARGE SCALE GENOMIC DNA]</scope>
    <source>
        <strain evidence="2 3">A7</strain>
    </source>
</reference>
<evidence type="ECO:0000256" key="1">
    <source>
        <dbReference type="SAM" id="Phobius"/>
    </source>
</evidence>
<dbReference type="PANTHER" id="PTHR37304:SF1">
    <property type="entry name" value="MEMBRANE PROTEIN"/>
    <property type="match status" value="1"/>
</dbReference>
<name>A0A2S8R7X5_9FIRM</name>
<feature type="transmembrane region" description="Helical" evidence="1">
    <location>
        <begin position="47"/>
        <end position="65"/>
    </location>
</feature>
<feature type="transmembrane region" description="Helical" evidence="1">
    <location>
        <begin position="9"/>
        <end position="27"/>
    </location>
</feature>
<dbReference type="AlphaFoldDB" id="A0A2S8R7X5"/>
<dbReference type="OrthoDB" id="9812136at2"/>
<sequence>MNRTALDRVALVLVIIGAINWLLIGLLDYNLVYEVSTLLGMGTLLSRIIYSIVGLSGLYTISLLFREAEPAREQA</sequence>
<dbReference type="InterPro" id="IPR007211">
    <property type="entry name" value="DUF378"/>
</dbReference>
<organism evidence="2 3">
    <name type="scientific">Acetivibrio saccincola</name>
    <dbReference type="NCBI Taxonomy" id="1677857"/>
    <lineage>
        <taxon>Bacteria</taxon>
        <taxon>Bacillati</taxon>
        <taxon>Bacillota</taxon>
        <taxon>Clostridia</taxon>
        <taxon>Eubacteriales</taxon>
        <taxon>Oscillospiraceae</taxon>
        <taxon>Acetivibrio</taxon>
    </lineage>
</organism>
<dbReference type="PANTHER" id="PTHR37304">
    <property type="entry name" value="MEMBRANE PROTEIN-RELATED"/>
    <property type="match status" value="1"/>
</dbReference>
<evidence type="ECO:0000313" key="3">
    <source>
        <dbReference type="Proteomes" id="UP000239720"/>
    </source>
</evidence>
<keyword evidence="1" id="KW-0472">Membrane</keyword>